<name>J9GKM5_9ZZZZ</name>
<reference evidence="1" key="1">
    <citation type="journal article" date="2012" name="PLoS ONE">
        <title>Gene sets for utilization of primary and secondary nutrition supplies in the distal gut of endangered iberian lynx.</title>
        <authorList>
            <person name="Alcaide M."/>
            <person name="Messina E."/>
            <person name="Richter M."/>
            <person name="Bargiela R."/>
            <person name="Peplies J."/>
            <person name="Huws S.A."/>
            <person name="Newbold C.J."/>
            <person name="Golyshin P.N."/>
            <person name="Simon M.A."/>
            <person name="Lopez G."/>
            <person name="Yakimov M.M."/>
            <person name="Ferrer M."/>
        </authorList>
    </citation>
    <scope>NUCLEOTIDE SEQUENCE</scope>
</reference>
<proteinExistence type="predicted"/>
<sequence>MDGVINLLCIRCQRFSPEHIIVFQRIFIGQSGCHIINDSQLEMQVLLQRTACQYHLQIGKYMCSIVFRKEKRNACLLSFFRTRSRSIFPKFTEINKMLFSERFNILFAASRQTTPGQHSYHKKQFFHILMD</sequence>
<organism evidence="1">
    <name type="scientific">gut metagenome</name>
    <dbReference type="NCBI Taxonomy" id="749906"/>
    <lineage>
        <taxon>unclassified sequences</taxon>
        <taxon>metagenomes</taxon>
        <taxon>organismal metagenomes</taxon>
    </lineage>
</organism>
<gene>
    <name evidence="1" type="ORF">EVA_03524</name>
</gene>
<dbReference type="AlphaFoldDB" id="J9GKM5"/>
<protein>
    <submittedName>
        <fullName evidence="1">Uncharacterized protein</fullName>
    </submittedName>
</protein>
<accession>J9GKM5</accession>
<dbReference type="EMBL" id="AMCI01000641">
    <property type="protein sequence ID" value="EJX08367.1"/>
    <property type="molecule type" value="Genomic_DNA"/>
</dbReference>
<comment type="caution">
    <text evidence="1">The sequence shown here is derived from an EMBL/GenBank/DDBJ whole genome shotgun (WGS) entry which is preliminary data.</text>
</comment>
<evidence type="ECO:0000313" key="1">
    <source>
        <dbReference type="EMBL" id="EJX08367.1"/>
    </source>
</evidence>